<comment type="subcellular location">
    <subcellularLocation>
        <location evidence="1">Membrane</location>
        <topology evidence="1">Multi-pass membrane protein</topology>
    </subcellularLocation>
</comment>
<dbReference type="GO" id="GO:0008506">
    <property type="term" value="F:sucrose:proton symporter activity"/>
    <property type="evidence" value="ECO:0007669"/>
    <property type="project" value="TreeGrafter"/>
</dbReference>
<dbReference type="HOGENOM" id="CLU_018303_1_1_1"/>
<evidence type="ECO:0000256" key="6">
    <source>
        <dbReference type="SAM" id="Phobius"/>
    </source>
</evidence>
<evidence type="ECO:0000313" key="7">
    <source>
        <dbReference type="EMBL" id="KFX48778.1"/>
    </source>
</evidence>
<evidence type="ECO:0000256" key="2">
    <source>
        <dbReference type="ARBA" id="ARBA00022448"/>
    </source>
</evidence>
<feature type="transmembrane region" description="Helical" evidence="6">
    <location>
        <begin position="121"/>
        <end position="145"/>
    </location>
</feature>
<feature type="transmembrane region" description="Helical" evidence="6">
    <location>
        <begin position="262"/>
        <end position="285"/>
    </location>
</feature>
<sequence>MVPYPESESVVRILLQQLSRFWLKEQASTTLTYRSHSSIMGNGIRIWSPHPALATLGFQGLQVTFSLLSGQSVQHLKLHGLSPTEIAIIVLSGPICGATFQPYFGIRSDRCHSVWGRRRPFIVIGTTFLITSMLCLAWVDSIVHIILLRSWSPSSLDVEQLDAKLLQSVVMVVALLCMFIINAATQALQVGLRALITDYGTLTQQAEATPGPAGMSILPRFLPFLRLTWTSLNILEDLDMRQGLNLKTLRNVFSNLTREIKLVFLVQFLAWFGWFPFLFYTVTYIDSLQTAKSGERYRDLGSLAPLSYSLVALLVAIVLPSGAYGKKESIKMARSEKLSWHESISNPYNLWIASQGVFAISMLGATFAKSPLEAVILFSVVGFSWAISSRVPYSILSNELCSRHPIEDGEQFLTRRQGLIHGLHNVAICLPQIIIMLLMGVFFKITEENGNSGSRASDEQFLDVALFLRLGGLFSLAATYYATKLGRTTSVQDEYECQQILMEETRRLSQDFTQDI</sequence>
<keyword evidence="2" id="KW-0813">Transport</keyword>
<keyword evidence="4 6" id="KW-1133">Transmembrane helix</keyword>
<feature type="transmembrane region" description="Helical" evidence="6">
    <location>
        <begin position="165"/>
        <end position="184"/>
    </location>
</feature>
<evidence type="ECO:0000256" key="4">
    <source>
        <dbReference type="ARBA" id="ARBA00022989"/>
    </source>
</evidence>
<dbReference type="EMBL" id="JPOX01000011">
    <property type="protein sequence ID" value="KFX48778.1"/>
    <property type="molecule type" value="Genomic_DNA"/>
</dbReference>
<dbReference type="AlphaFoldDB" id="A0A093XU34"/>
<reference evidence="7" key="2">
    <citation type="journal article" date="2014" name="PLoS Genet.">
        <title>Signature gene expression reveals novel clues to the molecular mechanisms of dimorphic transition in Penicillium marneffei.</title>
        <authorList>
            <person name="Yang E."/>
            <person name="Wang G."/>
            <person name="Cai J."/>
            <person name="Woo P.C."/>
            <person name="Lau S.K."/>
            <person name="Yuen K.-Y."/>
            <person name="Chow W.-N."/>
            <person name="Lin X."/>
        </authorList>
    </citation>
    <scope>NUCLEOTIDE SEQUENCE</scope>
    <source>
        <strain evidence="7">PM1</strain>
    </source>
</reference>
<dbReference type="InterPro" id="IPR036259">
    <property type="entry name" value="MFS_trans_sf"/>
</dbReference>
<evidence type="ECO:0000256" key="3">
    <source>
        <dbReference type="ARBA" id="ARBA00022692"/>
    </source>
</evidence>
<protein>
    <submittedName>
        <fullName evidence="7">General alpha-glucoside permease</fullName>
    </submittedName>
</protein>
<name>A0A093XU34_TALMA</name>
<dbReference type="PANTHER" id="PTHR19432">
    <property type="entry name" value="SUGAR TRANSPORTER"/>
    <property type="match status" value="1"/>
</dbReference>
<dbReference type="GO" id="GO:0005886">
    <property type="term" value="C:plasma membrane"/>
    <property type="evidence" value="ECO:0007669"/>
    <property type="project" value="TreeGrafter"/>
</dbReference>
<proteinExistence type="predicted"/>
<evidence type="ECO:0000256" key="1">
    <source>
        <dbReference type="ARBA" id="ARBA00004141"/>
    </source>
</evidence>
<feature type="transmembrane region" description="Helical" evidence="6">
    <location>
        <begin position="423"/>
        <end position="445"/>
    </location>
</feature>
<dbReference type="SUPFAM" id="SSF103473">
    <property type="entry name" value="MFS general substrate transporter"/>
    <property type="match status" value="1"/>
</dbReference>
<gene>
    <name evidence="7" type="ORF">GQ26_0111600</name>
</gene>
<accession>A0A093XU34</accession>
<reference key="1">
    <citation type="journal article" date="2014" name="PLoS Genet.">
        <title>Signature Gene Expression Reveals Novel Clues to the Molecular Mechanisms of Dimorphic Transition in Penicillium marneffei.</title>
        <authorList>
            <person name="Yang E."/>
            <person name="Wang G."/>
            <person name="Cai J."/>
            <person name="Woo P.C."/>
            <person name="Lau S.K."/>
            <person name="Yuen K.-Y."/>
            <person name="Chow W.-N."/>
            <person name="Lin X."/>
        </authorList>
    </citation>
    <scope>NUCLEOTIDE SEQUENCE [LARGE SCALE GENOMIC DNA]</scope>
    <source>
        <strain>PM1</strain>
    </source>
</reference>
<keyword evidence="3 6" id="KW-0812">Transmembrane</keyword>
<feature type="transmembrane region" description="Helical" evidence="6">
    <location>
        <begin position="465"/>
        <end position="483"/>
    </location>
</feature>
<dbReference type="PANTHER" id="PTHR19432:SF35">
    <property type="entry name" value="SOLUTE CARRIER FAMILY 45 MEMBER 3 ISOFORM X1"/>
    <property type="match status" value="1"/>
</dbReference>
<keyword evidence="5 6" id="KW-0472">Membrane</keyword>
<evidence type="ECO:0000256" key="5">
    <source>
        <dbReference type="ARBA" id="ARBA00023136"/>
    </source>
</evidence>
<organism evidence="7">
    <name type="scientific">Talaromyces marneffei PM1</name>
    <dbReference type="NCBI Taxonomy" id="1077442"/>
    <lineage>
        <taxon>Eukaryota</taxon>
        <taxon>Fungi</taxon>
        <taxon>Dikarya</taxon>
        <taxon>Ascomycota</taxon>
        <taxon>Pezizomycotina</taxon>
        <taxon>Eurotiomycetes</taxon>
        <taxon>Eurotiomycetidae</taxon>
        <taxon>Eurotiales</taxon>
        <taxon>Trichocomaceae</taxon>
        <taxon>Talaromyces</taxon>
        <taxon>Talaromyces sect. Talaromyces</taxon>
    </lineage>
</organism>
<dbReference type="Gene3D" id="1.20.1250.20">
    <property type="entry name" value="MFS general substrate transporter like domains"/>
    <property type="match status" value="2"/>
</dbReference>
<feature type="transmembrane region" description="Helical" evidence="6">
    <location>
        <begin position="305"/>
        <end position="325"/>
    </location>
</feature>
<comment type="caution">
    <text evidence="7">The sequence shown here is derived from an EMBL/GenBank/DDBJ whole genome shotgun (WGS) entry which is preliminary data.</text>
</comment>